<gene>
    <name evidence="3" type="ORF">G7K_4957-t1</name>
</gene>
<reference evidence="3 4" key="2">
    <citation type="journal article" date="2014" name="J. Gen. Appl. Microbiol.">
        <title>The early diverging ascomycetous budding yeast Saitoella complicata has three histone deacetylases belonging to the Clr6, Hos2, and Rpd3 lineages.</title>
        <authorList>
            <person name="Nishida H."/>
            <person name="Matsumoto T."/>
            <person name="Kondo S."/>
            <person name="Hamamoto M."/>
            <person name="Yoshikawa H."/>
        </authorList>
    </citation>
    <scope>NUCLEOTIDE SEQUENCE [LARGE SCALE GENOMIC DNA]</scope>
    <source>
        <strain evidence="3 4">NRRL Y-17804</strain>
    </source>
</reference>
<dbReference type="Proteomes" id="UP000033140">
    <property type="component" value="Unassembled WGS sequence"/>
</dbReference>
<evidence type="ECO:0000313" key="3">
    <source>
        <dbReference type="EMBL" id="GAO50837.1"/>
    </source>
</evidence>
<dbReference type="AlphaFoldDB" id="A0A0E9NLS6"/>
<comment type="caution">
    <text evidence="3">The sequence shown here is derived from an EMBL/GenBank/DDBJ whole genome shotgun (WGS) entry which is preliminary data.</text>
</comment>
<feature type="region of interest" description="Disordered" evidence="1">
    <location>
        <begin position="43"/>
        <end position="66"/>
    </location>
</feature>
<keyword evidence="2" id="KW-1133">Transmembrane helix</keyword>
<keyword evidence="4" id="KW-1185">Reference proteome</keyword>
<proteinExistence type="predicted"/>
<name>A0A0E9NLS6_SAICN</name>
<sequence>MICGHRMGPKERTMDTDMCGEFSLYCNEKAVSSSTGVFMGFDMDPGSDKTDTTSTETTLSQPPPPPPIIHIYPEEFIPSAAQSPSPFAIHKRISQDLVLLAAYAAAGAVAGAYAVDKLVLKPMINQLTEARRDFHRHAIDGVSSLNEQLTAALRQPPLPPVETEEVEVSGEGEGPKFVDASTQTSTQIQWEINEDALDEALRKTDGLDFPTPAKSLQSISETLPDIAPAPSSLYKEMSSTIDALREYLKEEITKNAYPTSYGGFKPLEGDDLGSKVKSEIRSQAGESCGGLIRVGCDAWVYDIIK</sequence>
<protein>
    <submittedName>
        <fullName evidence="3">Uncharacterized protein</fullName>
    </submittedName>
</protein>
<keyword evidence="2" id="KW-0472">Membrane</keyword>
<feature type="transmembrane region" description="Helical" evidence="2">
    <location>
        <begin position="97"/>
        <end position="115"/>
    </location>
</feature>
<evidence type="ECO:0000313" key="4">
    <source>
        <dbReference type="Proteomes" id="UP000033140"/>
    </source>
</evidence>
<accession>A0A0E9NLS6</accession>
<reference evidence="3 4" key="3">
    <citation type="journal article" date="2015" name="Genome Announc.">
        <title>Draft Genome Sequence of the Archiascomycetous Yeast Saitoella complicata.</title>
        <authorList>
            <person name="Yamauchi K."/>
            <person name="Kondo S."/>
            <person name="Hamamoto M."/>
            <person name="Takahashi Y."/>
            <person name="Ogura Y."/>
            <person name="Hayashi T."/>
            <person name="Nishida H."/>
        </authorList>
    </citation>
    <scope>NUCLEOTIDE SEQUENCE [LARGE SCALE GENOMIC DNA]</scope>
    <source>
        <strain evidence="3 4">NRRL Y-17804</strain>
    </source>
</reference>
<evidence type="ECO:0000256" key="2">
    <source>
        <dbReference type="SAM" id="Phobius"/>
    </source>
</evidence>
<organism evidence="3 4">
    <name type="scientific">Saitoella complicata (strain BCRC 22490 / CBS 7301 / JCM 7358 / NBRC 10748 / NRRL Y-17804)</name>
    <dbReference type="NCBI Taxonomy" id="698492"/>
    <lineage>
        <taxon>Eukaryota</taxon>
        <taxon>Fungi</taxon>
        <taxon>Dikarya</taxon>
        <taxon>Ascomycota</taxon>
        <taxon>Taphrinomycotina</taxon>
        <taxon>Taphrinomycotina incertae sedis</taxon>
        <taxon>Saitoella</taxon>
    </lineage>
</organism>
<evidence type="ECO:0000256" key="1">
    <source>
        <dbReference type="SAM" id="MobiDB-lite"/>
    </source>
</evidence>
<keyword evidence="2" id="KW-0812">Transmembrane</keyword>
<reference evidence="3 4" key="1">
    <citation type="journal article" date="2011" name="J. Gen. Appl. Microbiol.">
        <title>Draft genome sequencing of the enigmatic yeast Saitoella complicata.</title>
        <authorList>
            <person name="Nishida H."/>
            <person name="Hamamoto M."/>
            <person name="Sugiyama J."/>
        </authorList>
    </citation>
    <scope>NUCLEOTIDE SEQUENCE [LARGE SCALE GENOMIC DNA]</scope>
    <source>
        <strain evidence="3 4">NRRL Y-17804</strain>
    </source>
</reference>
<dbReference type="EMBL" id="BACD03000037">
    <property type="protein sequence ID" value="GAO50837.1"/>
    <property type="molecule type" value="Genomic_DNA"/>
</dbReference>